<dbReference type="EMBL" id="PPEK01000019">
    <property type="protein sequence ID" value="PNV66839.1"/>
    <property type="molecule type" value="Genomic_DNA"/>
</dbReference>
<evidence type="ECO:0000256" key="4">
    <source>
        <dbReference type="ARBA" id="ARBA00022475"/>
    </source>
</evidence>
<dbReference type="RefSeq" id="WP_103265796.1">
    <property type="nucleotide sequence ID" value="NZ_CABMLE010000019.1"/>
</dbReference>
<dbReference type="FunFam" id="1.20.81.30:FF:000001">
    <property type="entry name" value="Type II secretion system protein F"/>
    <property type="match status" value="1"/>
</dbReference>
<evidence type="ECO:0000256" key="1">
    <source>
        <dbReference type="ARBA" id="ARBA00004429"/>
    </source>
</evidence>
<dbReference type="Pfam" id="PF00482">
    <property type="entry name" value="T2SSF"/>
    <property type="match status" value="2"/>
</dbReference>
<keyword evidence="6 9" id="KW-0812">Transmembrane</keyword>
<organism evidence="12 13">
    <name type="scientific">Enteroscipio rubneri</name>
    <dbReference type="NCBI Taxonomy" id="2070686"/>
    <lineage>
        <taxon>Bacteria</taxon>
        <taxon>Bacillati</taxon>
        <taxon>Actinomycetota</taxon>
        <taxon>Coriobacteriia</taxon>
        <taxon>Eggerthellales</taxon>
        <taxon>Eggerthellaceae</taxon>
        <taxon>Enteroscipio</taxon>
    </lineage>
</organism>
<comment type="caution">
    <text evidence="12">The sequence shown here is derived from an EMBL/GenBank/DDBJ whole genome shotgun (WGS) entry which is preliminary data.</text>
</comment>
<gene>
    <name evidence="12" type="ORF">C2L71_10965</name>
</gene>
<feature type="domain" description="Type II secretion system protein GspF" evidence="11">
    <location>
        <begin position="70"/>
        <end position="192"/>
    </location>
</feature>
<dbReference type="Proteomes" id="UP000236197">
    <property type="component" value="Unassembled WGS sequence"/>
</dbReference>
<feature type="transmembrane region" description="Helical" evidence="10">
    <location>
        <begin position="211"/>
        <end position="237"/>
    </location>
</feature>
<dbReference type="PANTHER" id="PTHR30012:SF0">
    <property type="entry name" value="TYPE II SECRETION SYSTEM PROTEIN F-RELATED"/>
    <property type="match status" value="1"/>
</dbReference>
<feature type="domain" description="Type II secretion system protein GspF" evidence="11">
    <location>
        <begin position="272"/>
        <end position="394"/>
    </location>
</feature>
<feature type="transmembrane region" description="Helical" evidence="10">
    <location>
        <begin position="168"/>
        <end position="191"/>
    </location>
</feature>
<dbReference type="PANTHER" id="PTHR30012">
    <property type="entry name" value="GENERAL SECRETION PATHWAY PROTEIN"/>
    <property type="match status" value="1"/>
</dbReference>
<comment type="similarity">
    <text evidence="2 9">Belongs to the GSP F family.</text>
</comment>
<dbReference type="PROSITE" id="PS00874">
    <property type="entry name" value="T2SP_F"/>
    <property type="match status" value="1"/>
</dbReference>
<accession>A0A2K2U9A0</accession>
<evidence type="ECO:0000256" key="3">
    <source>
        <dbReference type="ARBA" id="ARBA00022448"/>
    </source>
</evidence>
<dbReference type="GO" id="GO:0005886">
    <property type="term" value="C:plasma membrane"/>
    <property type="evidence" value="ECO:0007669"/>
    <property type="project" value="UniProtKB-SubCell"/>
</dbReference>
<evidence type="ECO:0000259" key="11">
    <source>
        <dbReference type="Pfam" id="PF00482"/>
    </source>
</evidence>
<evidence type="ECO:0000256" key="2">
    <source>
        <dbReference type="ARBA" id="ARBA00005745"/>
    </source>
</evidence>
<dbReference type="Gene3D" id="1.20.81.30">
    <property type="entry name" value="Type II secretion system (T2SS), domain F"/>
    <property type="match status" value="2"/>
</dbReference>
<dbReference type="InterPro" id="IPR018076">
    <property type="entry name" value="T2SS_GspF_dom"/>
</dbReference>
<name>A0A2K2U9A0_9ACTN</name>
<keyword evidence="4" id="KW-1003">Cell membrane</keyword>
<evidence type="ECO:0000256" key="9">
    <source>
        <dbReference type="RuleBase" id="RU003923"/>
    </source>
</evidence>
<dbReference type="OrthoDB" id="9805682at2"/>
<sequence>MPTYTYSGKSETGNLVNGVVEAYDEIEAMEKARELCRVVQSVKEVRDSKNLLAMDITKPKAKTKNLAVMCAQFATILQSGLPITRAVSLVADQTTDKYLKRVLADVVDDVAGGHGLAESFESKGAELPRVFIETVRAGEESGRLAEGFERLHAYFDKRSKIAAKVASALTYPIIVLIIAVVVIALMMVLVVPVMANMVSSLGTDMPGITQFLIGVSGWMAVWWPLALLVLVLAVAGVRLFGRTESGKTLFAKAKLKLPLLGKIGVYGGASQFANTMATLVASGLPMTRSVSVTARVMDNYVLAREVGRMEAGLEEGRMLGECMAGSAYFPQTLVEMTSVGEQTGELESSLEMMGEFYDNETQRVTDRALSLMEPTLLVLMALFAGFIVIALYLPLFTMYASM</sequence>
<keyword evidence="5" id="KW-0997">Cell inner membrane</keyword>
<reference evidence="13" key="1">
    <citation type="submission" date="2018-01" db="EMBL/GenBank/DDBJ databases">
        <title>Rubneribacter badeniensis gen. nov., sp. nov., and Colonibacter rubneri, gen. nov., sp. nov., WGS of new members of the Eggerthellaceae.</title>
        <authorList>
            <person name="Danylec N."/>
            <person name="Stoll D.A."/>
            <person name="Doetsch A."/>
            <person name="Kulling S.E."/>
            <person name="Huch M."/>
        </authorList>
    </citation>
    <scope>NUCLEOTIDE SEQUENCE [LARGE SCALE GENOMIC DNA]</scope>
    <source>
        <strain evidence="13">ResAG-96</strain>
    </source>
</reference>
<evidence type="ECO:0000256" key="6">
    <source>
        <dbReference type="ARBA" id="ARBA00022692"/>
    </source>
</evidence>
<evidence type="ECO:0000256" key="10">
    <source>
        <dbReference type="SAM" id="Phobius"/>
    </source>
</evidence>
<keyword evidence="8 10" id="KW-0472">Membrane</keyword>
<evidence type="ECO:0000313" key="12">
    <source>
        <dbReference type="EMBL" id="PNV66839.1"/>
    </source>
</evidence>
<keyword evidence="7 10" id="KW-1133">Transmembrane helix</keyword>
<dbReference type="InterPro" id="IPR001992">
    <property type="entry name" value="T2SS_GspF/T4SS_PilC_CS"/>
</dbReference>
<dbReference type="PRINTS" id="PR00812">
    <property type="entry name" value="BCTERIALGSPF"/>
</dbReference>
<dbReference type="InterPro" id="IPR003004">
    <property type="entry name" value="GspF/PilC"/>
</dbReference>
<evidence type="ECO:0000256" key="7">
    <source>
        <dbReference type="ARBA" id="ARBA00022989"/>
    </source>
</evidence>
<dbReference type="InterPro" id="IPR042094">
    <property type="entry name" value="T2SS_GspF_sf"/>
</dbReference>
<proteinExistence type="inferred from homology"/>
<protein>
    <submittedName>
        <fullName evidence="12">Type II secretion system F family protein</fullName>
    </submittedName>
</protein>
<evidence type="ECO:0000256" key="8">
    <source>
        <dbReference type="ARBA" id="ARBA00023136"/>
    </source>
</evidence>
<keyword evidence="13" id="KW-1185">Reference proteome</keyword>
<evidence type="ECO:0000256" key="5">
    <source>
        <dbReference type="ARBA" id="ARBA00022519"/>
    </source>
</evidence>
<dbReference type="AlphaFoldDB" id="A0A2K2U9A0"/>
<feature type="transmembrane region" description="Helical" evidence="10">
    <location>
        <begin position="376"/>
        <end position="400"/>
    </location>
</feature>
<evidence type="ECO:0000313" key="13">
    <source>
        <dbReference type="Proteomes" id="UP000236197"/>
    </source>
</evidence>
<comment type="subcellular location">
    <subcellularLocation>
        <location evidence="1">Cell inner membrane</location>
        <topology evidence="1">Multi-pass membrane protein</topology>
    </subcellularLocation>
    <subcellularLocation>
        <location evidence="9">Cell membrane</location>
        <topology evidence="9">Multi-pass membrane protein</topology>
    </subcellularLocation>
</comment>
<keyword evidence="3 9" id="KW-0813">Transport</keyword>
<dbReference type="GO" id="GO:0009306">
    <property type="term" value="P:protein secretion"/>
    <property type="evidence" value="ECO:0007669"/>
    <property type="project" value="InterPro"/>
</dbReference>